<gene>
    <name evidence="1" type="ORF">Dxin01_00084</name>
</gene>
<comment type="caution">
    <text evidence="1">The sequence shown here is derived from an EMBL/GenBank/DDBJ whole genome shotgun (WGS) entry which is preliminary data.</text>
</comment>
<dbReference type="EMBL" id="BAABRN010000001">
    <property type="protein sequence ID" value="GAA5500363.1"/>
    <property type="molecule type" value="Genomic_DNA"/>
</dbReference>
<keyword evidence="2" id="KW-1185">Reference proteome</keyword>
<sequence>MKRLLLPKFAARVSLASEYERLLHQHTEMLTAMDTGLKSYENSRMFAHLDELDEAEARQVNFH</sequence>
<evidence type="ECO:0000313" key="1">
    <source>
        <dbReference type="EMBL" id="GAA5500363.1"/>
    </source>
</evidence>
<dbReference type="RefSeq" id="WP_353540350.1">
    <property type="nucleotide sequence ID" value="NZ_BAABRN010000001.1"/>
</dbReference>
<protein>
    <submittedName>
        <fullName evidence="1">Uncharacterized protein</fullName>
    </submittedName>
</protein>
<accession>A0ABP9VAS2</accession>
<dbReference type="Proteomes" id="UP001458946">
    <property type="component" value="Unassembled WGS sequence"/>
</dbReference>
<reference evidence="1 2" key="1">
    <citation type="submission" date="2024-02" db="EMBL/GenBank/DDBJ databases">
        <title>Deinococcus xinjiangensis NBRC 107630.</title>
        <authorList>
            <person name="Ichikawa N."/>
            <person name="Katano-Makiyama Y."/>
            <person name="Hidaka K."/>
        </authorList>
    </citation>
    <scope>NUCLEOTIDE SEQUENCE [LARGE SCALE GENOMIC DNA]</scope>
    <source>
        <strain evidence="1 2">NBRC 107630</strain>
    </source>
</reference>
<proteinExistence type="predicted"/>
<name>A0ABP9VAS2_9DEIO</name>
<evidence type="ECO:0000313" key="2">
    <source>
        <dbReference type="Proteomes" id="UP001458946"/>
    </source>
</evidence>
<organism evidence="1 2">
    <name type="scientific">Deinococcus xinjiangensis</name>
    <dbReference type="NCBI Taxonomy" id="457454"/>
    <lineage>
        <taxon>Bacteria</taxon>
        <taxon>Thermotogati</taxon>
        <taxon>Deinococcota</taxon>
        <taxon>Deinococci</taxon>
        <taxon>Deinococcales</taxon>
        <taxon>Deinococcaceae</taxon>
        <taxon>Deinococcus</taxon>
    </lineage>
</organism>